<reference evidence="1" key="1">
    <citation type="submission" date="2021-02" db="EMBL/GenBank/DDBJ databases">
        <authorList>
            <consortium name="DOE Joint Genome Institute"/>
            <person name="Ahrendt S."/>
            <person name="Looney B.P."/>
            <person name="Miyauchi S."/>
            <person name="Morin E."/>
            <person name="Drula E."/>
            <person name="Courty P.E."/>
            <person name="Chicoki N."/>
            <person name="Fauchery L."/>
            <person name="Kohler A."/>
            <person name="Kuo A."/>
            <person name="Labutti K."/>
            <person name="Pangilinan J."/>
            <person name="Lipzen A."/>
            <person name="Riley R."/>
            <person name="Andreopoulos W."/>
            <person name="He G."/>
            <person name="Johnson J."/>
            <person name="Barry K.W."/>
            <person name="Grigoriev I.V."/>
            <person name="Nagy L."/>
            <person name="Hibbett D."/>
            <person name="Henrissat B."/>
            <person name="Matheny P.B."/>
            <person name="Labbe J."/>
            <person name="Martin F."/>
        </authorList>
    </citation>
    <scope>NUCLEOTIDE SEQUENCE</scope>
    <source>
        <strain evidence="1">EC-137</strain>
    </source>
</reference>
<comment type="caution">
    <text evidence="1">The sequence shown here is derived from an EMBL/GenBank/DDBJ whole genome shotgun (WGS) entry which is preliminary data.</text>
</comment>
<evidence type="ECO:0000313" key="1">
    <source>
        <dbReference type="EMBL" id="KAI0035448.1"/>
    </source>
</evidence>
<dbReference type="Proteomes" id="UP000814128">
    <property type="component" value="Unassembled WGS sequence"/>
</dbReference>
<reference evidence="1" key="2">
    <citation type="journal article" date="2022" name="New Phytol.">
        <title>Evolutionary transition to the ectomycorrhizal habit in the genomes of a hyperdiverse lineage of mushroom-forming fungi.</title>
        <authorList>
            <person name="Looney B."/>
            <person name="Miyauchi S."/>
            <person name="Morin E."/>
            <person name="Drula E."/>
            <person name="Courty P.E."/>
            <person name="Kohler A."/>
            <person name="Kuo A."/>
            <person name="LaButti K."/>
            <person name="Pangilinan J."/>
            <person name="Lipzen A."/>
            <person name="Riley R."/>
            <person name="Andreopoulos W."/>
            <person name="He G."/>
            <person name="Johnson J."/>
            <person name="Nolan M."/>
            <person name="Tritt A."/>
            <person name="Barry K.W."/>
            <person name="Grigoriev I.V."/>
            <person name="Nagy L.G."/>
            <person name="Hibbett D."/>
            <person name="Henrissat B."/>
            <person name="Matheny P.B."/>
            <person name="Labbe J."/>
            <person name="Martin F.M."/>
        </authorList>
    </citation>
    <scope>NUCLEOTIDE SEQUENCE</scope>
    <source>
        <strain evidence="1">EC-137</strain>
    </source>
</reference>
<keyword evidence="2" id="KW-1185">Reference proteome</keyword>
<dbReference type="EMBL" id="MU273484">
    <property type="protein sequence ID" value="KAI0035448.1"/>
    <property type="molecule type" value="Genomic_DNA"/>
</dbReference>
<evidence type="ECO:0000313" key="2">
    <source>
        <dbReference type="Proteomes" id="UP000814128"/>
    </source>
</evidence>
<name>A0ACB8QUT5_9AGAM</name>
<organism evidence="1 2">
    <name type="scientific">Vararia minispora EC-137</name>
    <dbReference type="NCBI Taxonomy" id="1314806"/>
    <lineage>
        <taxon>Eukaryota</taxon>
        <taxon>Fungi</taxon>
        <taxon>Dikarya</taxon>
        <taxon>Basidiomycota</taxon>
        <taxon>Agaricomycotina</taxon>
        <taxon>Agaricomycetes</taxon>
        <taxon>Russulales</taxon>
        <taxon>Lachnocladiaceae</taxon>
        <taxon>Vararia</taxon>
    </lineage>
</organism>
<proteinExistence type="predicted"/>
<protein>
    <submittedName>
        <fullName evidence="1">Aldo/keto reductase</fullName>
    </submittedName>
</protein>
<accession>A0ACB8QUT5</accession>
<sequence length="302" mass="33087">MPASKVTILNTGAEMPTLGLGTWKSQPGAVEKAVEVALRSGYKHIDTATAYSELSFCNENEVGLGIKESGVPRESFFLTTKLNNNDHHKVQEALEYSLKQLDTPYLDLWLMHWPAPMVQDLSGADRSKSWLDTWKKMEEVYRANPDKVKAIGVSNVSVKFLDELLKVATVVPAVNQIERHPSCLQDDVLAACAEKGIVVTAYSPLGSDNSPLLTNPTVASIAEKHSVSPANVLVSFQANTLNVNVLAKSVTPERIVANMKIIDLPQEDMDALRVIDRTAHFRVCSPTWTGWGSLGFPDVSDD</sequence>
<gene>
    <name evidence="1" type="ORF">K488DRAFT_43175</name>
</gene>